<sequence>MRETEFYRQILGLEEPWFVANVKQDTESQQVDVFVEHPESTTRPLSAPNAESHVQCMTTRGRVVGDIWTQCNSGQSCMPNLLA</sequence>
<dbReference type="AlphaFoldDB" id="A0A5C6FZW8"/>
<proteinExistence type="predicted"/>
<dbReference type="EMBL" id="SJPZ01000001">
    <property type="protein sequence ID" value="TWU66840.1"/>
    <property type="molecule type" value="Genomic_DNA"/>
</dbReference>
<comment type="caution">
    <text evidence="1">The sequence shown here is derived from an EMBL/GenBank/DDBJ whole genome shotgun (WGS) entry which is preliminary data.</text>
</comment>
<reference evidence="1 2" key="1">
    <citation type="submission" date="2019-02" db="EMBL/GenBank/DDBJ databases">
        <title>Deep-cultivation of Planctomycetes and their phenomic and genomic characterization uncovers novel biology.</title>
        <authorList>
            <person name="Wiegand S."/>
            <person name="Jogler M."/>
            <person name="Boedeker C."/>
            <person name="Pinto D."/>
            <person name="Vollmers J."/>
            <person name="Rivas-Marin E."/>
            <person name="Kohn T."/>
            <person name="Peeters S.H."/>
            <person name="Heuer A."/>
            <person name="Rast P."/>
            <person name="Oberbeckmann S."/>
            <person name="Bunk B."/>
            <person name="Jeske O."/>
            <person name="Meyerdierks A."/>
            <person name="Storesund J.E."/>
            <person name="Kallscheuer N."/>
            <person name="Luecker S."/>
            <person name="Lage O.M."/>
            <person name="Pohl T."/>
            <person name="Merkel B.J."/>
            <person name="Hornburger P."/>
            <person name="Mueller R.-W."/>
            <person name="Bruemmer F."/>
            <person name="Labrenz M."/>
            <person name="Spormann A.M."/>
            <person name="Op Den Camp H."/>
            <person name="Overmann J."/>
            <person name="Amann R."/>
            <person name="Jetten M.S.M."/>
            <person name="Mascher T."/>
            <person name="Medema M.H."/>
            <person name="Devos D.P."/>
            <person name="Kaster A.-K."/>
            <person name="Ovreas L."/>
            <person name="Rohde M."/>
            <person name="Galperin M.Y."/>
            <person name="Jogler C."/>
        </authorList>
    </citation>
    <scope>NUCLEOTIDE SEQUENCE [LARGE SCALE GENOMIC DNA]</scope>
    <source>
        <strain evidence="1 2">V7</strain>
    </source>
</reference>
<protein>
    <submittedName>
        <fullName evidence="1">Uncharacterized protein</fullName>
    </submittedName>
</protein>
<gene>
    <name evidence="1" type="ORF">V7x_24110</name>
</gene>
<evidence type="ECO:0000313" key="1">
    <source>
        <dbReference type="EMBL" id="TWU66840.1"/>
    </source>
</evidence>
<evidence type="ECO:0000313" key="2">
    <source>
        <dbReference type="Proteomes" id="UP000316476"/>
    </source>
</evidence>
<accession>A0A5C6FZW8</accession>
<name>A0A5C6FZW8_9PLAN</name>
<organism evidence="1 2">
    <name type="scientific">Crateriforma conspicua</name>
    <dbReference type="NCBI Taxonomy" id="2527996"/>
    <lineage>
        <taxon>Bacteria</taxon>
        <taxon>Pseudomonadati</taxon>
        <taxon>Planctomycetota</taxon>
        <taxon>Planctomycetia</taxon>
        <taxon>Planctomycetales</taxon>
        <taxon>Planctomycetaceae</taxon>
        <taxon>Crateriforma</taxon>
    </lineage>
</organism>
<dbReference type="Proteomes" id="UP000316476">
    <property type="component" value="Unassembled WGS sequence"/>
</dbReference>